<reference evidence="1" key="1">
    <citation type="submission" date="2014-09" db="EMBL/GenBank/DDBJ databases">
        <authorList>
            <person name="Magalhaes I.L.F."/>
            <person name="Oliveira U."/>
            <person name="Santos F.R."/>
            <person name="Vidigal T.H.D.A."/>
            <person name="Brescovit A.D."/>
            <person name="Santos A.J."/>
        </authorList>
    </citation>
    <scope>NUCLEOTIDE SEQUENCE</scope>
    <source>
        <tissue evidence="1">Shoot tissue taken approximately 20 cm above the soil surface</tissue>
    </source>
</reference>
<dbReference type="AlphaFoldDB" id="A0A0A9FGD4"/>
<protein>
    <submittedName>
        <fullName evidence="1">Uncharacterized protein</fullName>
    </submittedName>
</protein>
<accession>A0A0A9FGD4</accession>
<evidence type="ECO:0000313" key="1">
    <source>
        <dbReference type="EMBL" id="JAE10299.1"/>
    </source>
</evidence>
<dbReference type="EMBL" id="GBRH01187597">
    <property type="protein sequence ID" value="JAE10299.1"/>
    <property type="molecule type" value="Transcribed_RNA"/>
</dbReference>
<sequence>MLLAENFTMKVYFCPIKAKICGGKLCLL</sequence>
<reference evidence="1" key="2">
    <citation type="journal article" date="2015" name="Data Brief">
        <title>Shoot transcriptome of the giant reed, Arundo donax.</title>
        <authorList>
            <person name="Barrero R.A."/>
            <person name="Guerrero F.D."/>
            <person name="Moolhuijzen P."/>
            <person name="Goolsby J.A."/>
            <person name="Tidwell J."/>
            <person name="Bellgard S.E."/>
            <person name="Bellgard M.I."/>
        </authorList>
    </citation>
    <scope>NUCLEOTIDE SEQUENCE</scope>
    <source>
        <tissue evidence="1">Shoot tissue taken approximately 20 cm above the soil surface</tissue>
    </source>
</reference>
<organism evidence="1">
    <name type="scientific">Arundo donax</name>
    <name type="common">Giant reed</name>
    <name type="synonym">Donax arundinaceus</name>
    <dbReference type="NCBI Taxonomy" id="35708"/>
    <lineage>
        <taxon>Eukaryota</taxon>
        <taxon>Viridiplantae</taxon>
        <taxon>Streptophyta</taxon>
        <taxon>Embryophyta</taxon>
        <taxon>Tracheophyta</taxon>
        <taxon>Spermatophyta</taxon>
        <taxon>Magnoliopsida</taxon>
        <taxon>Liliopsida</taxon>
        <taxon>Poales</taxon>
        <taxon>Poaceae</taxon>
        <taxon>PACMAD clade</taxon>
        <taxon>Arundinoideae</taxon>
        <taxon>Arundineae</taxon>
        <taxon>Arundo</taxon>
    </lineage>
</organism>
<name>A0A0A9FGD4_ARUDO</name>
<proteinExistence type="predicted"/>